<dbReference type="PROSITE" id="PS52050">
    <property type="entry name" value="WYL"/>
    <property type="match status" value="1"/>
</dbReference>
<name>A0A1X0DJG4_9MYCO</name>
<dbReference type="InterPro" id="IPR026881">
    <property type="entry name" value="WYL_dom"/>
</dbReference>
<dbReference type="Pfam" id="PF13280">
    <property type="entry name" value="WYL"/>
    <property type="match status" value="1"/>
</dbReference>
<gene>
    <name evidence="3" type="ORF">BST26_06370</name>
</gene>
<keyword evidence="4" id="KW-1185">Reference proteome</keyword>
<dbReference type="Pfam" id="PF25583">
    <property type="entry name" value="WCX"/>
    <property type="match status" value="1"/>
</dbReference>
<evidence type="ECO:0000313" key="3">
    <source>
        <dbReference type="EMBL" id="ORA71970.1"/>
    </source>
</evidence>
<dbReference type="PANTHER" id="PTHR34580:SF3">
    <property type="entry name" value="PROTEIN PAFB"/>
    <property type="match status" value="1"/>
</dbReference>
<comment type="caution">
    <text evidence="3">The sequence shown here is derived from an EMBL/GenBank/DDBJ whole genome shotgun (WGS) entry which is preliminary data.</text>
</comment>
<dbReference type="RefSeq" id="WP_083029929.1">
    <property type="nucleotide sequence ID" value="NZ_AP022618.1"/>
</dbReference>
<dbReference type="STRING" id="444597.BST26_06370"/>
<dbReference type="PANTHER" id="PTHR34580">
    <property type="match status" value="1"/>
</dbReference>
<feature type="domain" description="WYL" evidence="1">
    <location>
        <begin position="149"/>
        <end position="217"/>
    </location>
</feature>
<sequence>MATQKIERLLNLVIALLSTPGYLSAEWIHRNVVGYTESPSAEAFSRMFERDKNELRDLGIPLETGRVGHADTAEGYRIRRDAYELPDITLSAEEATAVAVATQLWRSPEWTTAAASAVLKLRAAGVDVDADGIAFSAPAGLPGLRGSEEALAVLLGAVETGRAVSFRHRSSPAVPWAQRVVEPWGVVTHRGRWYLVGHDRDREGVRTFRVSRIDDVRALDPAGVVVRPDDVDVRKFAADAVAAAEPGVGVAPVRVWLADGRANALRRHGVELADRELHDRTGQVLELGAAPREALVREIAGHGVDAVVLEPPDLRDEAVAILRAAASRAAETEGSRQ</sequence>
<dbReference type="AlphaFoldDB" id="A0A1X0DJG4"/>
<reference evidence="3 4" key="1">
    <citation type="submission" date="2016-12" db="EMBL/GenBank/DDBJ databases">
        <title>The new phylogeny of genus Mycobacterium.</title>
        <authorList>
            <person name="Tortoli E."/>
            <person name="Trovato A."/>
            <person name="Cirillo D.M."/>
        </authorList>
    </citation>
    <scope>NUCLEOTIDE SEQUENCE [LARGE SCALE GENOMIC DNA]</scope>
    <source>
        <strain evidence="3 4">DSM 45130</strain>
    </source>
</reference>
<evidence type="ECO:0000313" key="4">
    <source>
        <dbReference type="Proteomes" id="UP000192801"/>
    </source>
</evidence>
<dbReference type="Proteomes" id="UP000192801">
    <property type="component" value="Unassembled WGS sequence"/>
</dbReference>
<dbReference type="OrthoDB" id="3268930at2"/>
<dbReference type="EMBL" id="MVHS01000010">
    <property type="protein sequence ID" value="ORA71970.1"/>
    <property type="molecule type" value="Genomic_DNA"/>
</dbReference>
<protein>
    <submittedName>
        <fullName evidence="3">WYL domain-containing protein</fullName>
    </submittedName>
</protein>
<dbReference type="InterPro" id="IPR057727">
    <property type="entry name" value="WCX_dom"/>
</dbReference>
<evidence type="ECO:0000259" key="2">
    <source>
        <dbReference type="Pfam" id="PF25583"/>
    </source>
</evidence>
<feature type="domain" description="WCX" evidence="2">
    <location>
        <begin position="252"/>
        <end position="326"/>
    </location>
</feature>
<organism evidence="3 4">
    <name type="scientific">Mycolicibacterium insubricum</name>
    <dbReference type="NCBI Taxonomy" id="444597"/>
    <lineage>
        <taxon>Bacteria</taxon>
        <taxon>Bacillati</taxon>
        <taxon>Actinomycetota</taxon>
        <taxon>Actinomycetes</taxon>
        <taxon>Mycobacteriales</taxon>
        <taxon>Mycobacteriaceae</taxon>
        <taxon>Mycolicibacterium</taxon>
    </lineage>
</organism>
<dbReference type="InterPro" id="IPR051534">
    <property type="entry name" value="CBASS_pafABC_assoc_protein"/>
</dbReference>
<evidence type="ECO:0000259" key="1">
    <source>
        <dbReference type="Pfam" id="PF13280"/>
    </source>
</evidence>
<accession>A0A1X0DJG4</accession>
<proteinExistence type="predicted"/>